<dbReference type="EMBL" id="GL877475">
    <property type="protein sequence ID" value="ELA45974.1"/>
    <property type="molecule type" value="Genomic_DNA"/>
</dbReference>
<evidence type="ECO:0000313" key="5">
    <source>
        <dbReference type="Proteomes" id="UP000011081"/>
    </source>
</evidence>
<gene>
    <name evidence="4" type="ORF">VCUG_02530</name>
</gene>
<dbReference type="SUPFAM" id="SSF159042">
    <property type="entry name" value="Plus3-like"/>
    <property type="match status" value="1"/>
</dbReference>
<evidence type="ECO:0000313" key="4">
    <source>
        <dbReference type="EMBL" id="ELA45974.1"/>
    </source>
</evidence>
<reference evidence="5" key="1">
    <citation type="submission" date="2011-03" db="EMBL/GenBank/DDBJ databases">
        <title>The genome sequence of Vavraia culicis strain floridensis.</title>
        <authorList>
            <consortium name="The Broad Institute Genome Sequencing Platform"/>
            <person name="Cuomo C."/>
            <person name="Becnel J."/>
            <person name="Sanscrainte N."/>
            <person name="Young S.K."/>
            <person name="Zeng Q."/>
            <person name="Gargeya S."/>
            <person name="Fitzgerald M."/>
            <person name="Haas B."/>
            <person name="Abouelleil A."/>
            <person name="Alvarado L."/>
            <person name="Arachchi H.M."/>
            <person name="Berlin A."/>
            <person name="Chapman S.B."/>
            <person name="Gearin G."/>
            <person name="Goldberg J."/>
            <person name="Griggs A."/>
            <person name="Gujja S."/>
            <person name="Hansen M."/>
            <person name="Heiman D."/>
            <person name="Howarth C."/>
            <person name="Larimer J."/>
            <person name="Lui A."/>
            <person name="MacDonald P.J.P."/>
            <person name="McCowen C."/>
            <person name="Montmayeur A."/>
            <person name="Murphy C."/>
            <person name="Neiman D."/>
            <person name="Pearson M."/>
            <person name="Priest M."/>
            <person name="Roberts A."/>
            <person name="Saif S."/>
            <person name="Shea T."/>
            <person name="Sisk P."/>
            <person name="Stolte C."/>
            <person name="Sykes S."/>
            <person name="Wortman J."/>
            <person name="Nusbaum C."/>
            <person name="Birren B."/>
        </authorList>
    </citation>
    <scope>NUCLEOTIDE SEQUENCE [LARGE SCALE GENOMIC DNA]</scope>
    <source>
        <strain evidence="5">floridensis</strain>
    </source>
</reference>
<evidence type="ECO:0000259" key="3">
    <source>
        <dbReference type="Pfam" id="PF03126"/>
    </source>
</evidence>
<name>L2GQT1_VAVCU</name>
<sequence length="307" mass="36469">MGEMKYNDMNLYQDSEDEERLMKLPEAQREEILYRRYMKIKKLEEKKEMEHRIDELAEQSTKKEHESAVHSECLTYETLCDVLVPRSLLAKNVYKPMFDRLAGNYVRVCFKSGYVIKRVEGIERGDEYFVDEGTKNYRTNKSICILHGSNTREKIPMSFVSNSKPSFAEYDQFKDSNPDISVCALVKRAHSFRNLMTRELSAAERKDAQEERTRFYRDKRKNLMEKIRLIRERDDAYKNGDVEKVKAVQRRIDEIDEKDKDPEEEKEREIWDRINAKNRKINYEKGVRAGLEKARNKDGTYGTDPKK</sequence>
<dbReference type="GeneID" id="19880391"/>
<dbReference type="Gene3D" id="3.90.70.200">
    <property type="entry name" value="Plus-3 domain"/>
    <property type="match status" value="1"/>
</dbReference>
<feature type="domain" description="Plus3" evidence="3">
    <location>
        <begin position="81"/>
        <end position="175"/>
    </location>
</feature>
<dbReference type="AlphaFoldDB" id="L2GQT1"/>
<evidence type="ECO:0000256" key="1">
    <source>
        <dbReference type="SAM" id="Coils"/>
    </source>
</evidence>
<dbReference type="STRING" id="948595.L2GQT1"/>
<proteinExistence type="predicted"/>
<dbReference type="VEuPathDB" id="MicrosporidiaDB:VCUG_02530"/>
<dbReference type="OMA" id="MEHRIDE"/>
<dbReference type="Pfam" id="PF03126">
    <property type="entry name" value="Plus-3"/>
    <property type="match status" value="1"/>
</dbReference>
<dbReference type="InterPro" id="IPR036128">
    <property type="entry name" value="Plus3-like_sf"/>
</dbReference>
<dbReference type="InterPro" id="IPR004343">
    <property type="entry name" value="Plus-3_dom"/>
</dbReference>
<organism evidence="4 5">
    <name type="scientific">Vavraia culicis (isolate floridensis)</name>
    <name type="common">Microsporidian parasite</name>
    <dbReference type="NCBI Taxonomy" id="948595"/>
    <lineage>
        <taxon>Eukaryota</taxon>
        <taxon>Fungi</taxon>
        <taxon>Fungi incertae sedis</taxon>
        <taxon>Microsporidia</taxon>
        <taxon>Pleistophoridae</taxon>
        <taxon>Vavraia</taxon>
    </lineage>
</organism>
<feature type="coiled-coil region" evidence="1">
    <location>
        <begin position="39"/>
        <end position="66"/>
    </location>
</feature>
<dbReference type="OrthoDB" id="166375at2759"/>
<keyword evidence="5" id="KW-1185">Reference proteome</keyword>
<dbReference type="FunCoup" id="L2GQT1">
    <property type="interactions" value="215"/>
</dbReference>
<dbReference type="HOGENOM" id="CLU_078876_0_0_1"/>
<keyword evidence="1" id="KW-0175">Coiled coil</keyword>
<feature type="region of interest" description="Disordered" evidence="2">
    <location>
        <begin position="286"/>
        <end position="307"/>
    </location>
</feature>
<accession>L2GQT1</accession>
<dbReference type="Proteomes" id="UP000011081">
    <property type="component" value="Unassembled WGS sequence"/>
</dbReference>
<protein>
    <recommendedName>
        <fullName evidence="3">Plus3 domain-containing protein</fullName>
    </recommendedName>
</protein>
<dbReference type="InParanoid" id="L2GQT1"/>
<dbReference type="RefSeq" id="XP_008075537.1">
    <property type="nucleotide sequence ID" value="XM_008077346.1"/>
</dbReference>
<dbReference type="GO" id="GO:0003677">
    <property type="term" value="F:DNA binding"/>
    <property type="evidence" value="ECO:0007669"/>
    <property type="project" value="InterPro"/>
</dbReference>
<evidence type="ECO:0000256" key="2">
    <source>
        <dbReference type="SAM" id="MobiDB-lite"/>
    </source>
</evidence>